<dbReference type="CDD" id="cd07067">
    <property type="entry name" value="HP_PGM_like"/>
    <property type="match status" value="1"/>
</dbReference>
<accession>A6FZM6</accession>
<dbReference type="InterPro" id="IPR029033">
    <property type="entry name" value="His_PPase_superfam"/>
</dbReference>
<dbReference type="AlphaFoldDB" id="A6FZM6"/>
<evidence type="ECO:0000256" key="3">
    <source>
        <dbReference type="PIRSR" id="PIRSR613078-1"/>
    </source>
</evidence>
<keyword evidence="2" id="KW-0413">Isomerase</keyword>
<feature type="binding site" evidence="4">
    <location>
        <begin position="39"/>
        <end position="46"/>
    </location>
    <ligand>
        <name>substrate</name>
    </ligand>
</feature>
<evidence type="ECO:0000256" key="1">
    <source>
        <dbReference type="ARBA" id="ARBA00023152"/>
    </source>
</evidence>
<name>A6FZM6_9BACT</name>
<reference evidence="5 6" key="1">
    <citation type="submission" date="2007-06" db="EMBL/GenBank/DDBJ databases">
        <authorList>
            <person name="Shimkets L."/>
            <person name="Ferriera S."/>
            <person name="Johnson J."/>
            <person name="Kravitz S."/>
            <person name="Beeson K."/>
            <person name="Sutton G."/>
            <person name="Rogers Y.-H."/>
            <person name="Friedman R."/>
            <person name="Frazier M."/>
            <person name="Venter J.C."/>
        </authorList>
    </citation>
    <scope>NUCLEOTIDE SEQUENCE [LARGE SCALE GENOMIC DNA]</scope>
    <source>
        <strain evidence="5 6">SIR-1</strain>
    </source>
</reference>
<dbReference type="PANTHER" id="PTHR48100:SF1">
    <property type="entry name" value="HISTIDINE PHOSPHATASE FAMILY PROTEIN-RELATED"/>
    <property type="match status" value="1"/>
</dbReference>
<comment type="caution">
    <text evidence="5">The sequence shown here is derived from an EMBL/GenBank/DDBJ whole genome shotgun (WGS) entry which is preliminary data.</text>
</comment>
<dbReference type="STRING" id="391625.PPSIR1_28018"/>
<dbReference type="SMART" id="SM00855">
    <property type="entry name" value="PGAM"/>
    <property type="match status" value="1"/>
</dbReference>
<evidence type="ECO:0000256" key="2">
    <source>
        <dbReference type="ARBA" id="ARBA00023235"/>
    </source>
</evidence>
<dbReference type="InterPro" id="IPR013078">
    <property type="entry name" value="His_Pase_superF_clade-1"/>
</dbReference>
<feature type="active site" description="Tele-phosphohistidine intermediate" evidence="3">
    <location>
        <position position="40"/>
    </location>
</feature>
<dbReference type="EMBL" id="ABCS01000007">
    <property type="protein sequence ID" value="EDM80832.1"/>
    <property type="molecule type" value="Genomic_DNA"/>
</dbReference>
<sequence length="230" mass="25318">MVPQGVAGVVICYQWPVSEAKRPWRALGDEGALAVLLIRHGETPLNAEHRFCGAGSNPPLSALGREQVERLGVRLRGELDRVYSSTQLRALETARALARAEVEAFADLRELEQGILEGLRFRDAMAEHQEFFAAWRRDPTAVRVPGGETLGELGDRGAAVIRALGLRHVADRSGPRRVIAVVAHQMTQATAICRLTGEPLERWSEFQLGNAEANLLAFDGARWQLRGRTV</sequence>
<dbReference type="PANTHER" id="PTHR48100">
    <property type="entry name" value="BROAD-SPECIFICITY PHOSPHATASE YOR283W-RELATED"/>
    <property type="match status" value="1"/>
</dbReference>
<feature type="active site" description="Proton donor/acceptor" evidence="3">
    <location>
        <position position="110"/>
    </location>
</feature>
<dbReference type="Gene3D" id="3.40.50.1240">
    <property type="entry name" value="Phosphoglycerate mutase-like"/>
    <property type="match status" value="1"/>
</dbReference>
<feature type="binding site" evidence="4">
    <location>
        <begin position="136"/>
        <end position="137"/>
    </location>
    <ligand>
        <name>substrate</name>
    </ligand>
</feature>
<dbReference type="GO" id="GO:0005737">
    <property type="term" value="C:cytoplasm"/>
    <property type="evidence" value="ECO:0007669"/>
    <property type="project" value="TreeGrafter"/>
</dbReference>
<dbReference type="GO" id="GO:0016791">
    <property type="term" value="F:phosphatase activity"/>
    <property type="evidence" value="ECO:0007669"/>
    <property type="project" value="TreeGrafter"/>
</dbReference>
<dbReference type="PROSITE" id="PS00175">
    <property type="entry name" value="PG_MUTASE"/>
    <property type="match status" value="1"/>
</dbReference>
<proteinExistence type="predicted"/>
<gene>
    <name evidence="5" type="ORF">PPSIR1_28018</name>
</gene>
<protein>
    <submittedName>
        <fullName evidence="5">Phosphoglycerate mutase</fullName>
    </submittedName>
</protein>
<evidence type="ECO:0000256" key="4">
    <source>
        <dbReference type="PIRSR" id="PIRSR613078-2"/>
    </source>
</evidence>
<organism evidence="5 6">
    <name type="scientific">Plesiocystis pacifica SIR-1</name>
    <dbReference type="NCBI Taxonomy" id="391625"/>
    <lineage>
        <taxon>Bacteria</taxon>
        <taxon>Pseudomonadati</taxon>
        <taxon>Myxococcota</taxon>
        <taxon>Polyangia</taxon>
        <taxon>Nannocystales</taxon>
        <taxon>Nannocystaceae</taxon>
        <taxon>Plesiocystis</taxon>
    </lineage>
</organism>
<dbReference type="InterPro" id="IPR050275">
    <property type="entry name" value="PGM_Phosphatase"/>
</dbReference>
<evidence type="ECO:0000313" key="5">
    <source>
        <dbReference type="EMBL" id="EDM80832.1"/>
    </source>
</evidence>
<keyword evidence="6" id="KW-1185">Reference proteome</keyword>
<dbReference type="Pfam" id="PF00300">
    <property type="entry name" value="His_Phos_1"/>
    <property type="match status" value="1"/>
</dbReference>
<evidence type="ECO:0000313" key="6">
    <source>
        <dbReference type="Proteomes" id="UP000005801"/>
    </source>
</evidence>
<feature type="binding site" evidence="4">
    <location>
        <position position="89"/>
    </location>
    <ligand>
        <name>substrate</name>
    </ligand>
</feature>
<keyword evidence="1" id="KW-0324">Glycolysis</keyword>
<dbReference type="eggNOG" id="COG0406">
    <property type="taxonomic scope" value="Bacteria"/>
</dbReference>
<dbReference type="InterPro" id="IPR001345">
    <property type="entry name" value="PG/BPGM_mutase_AS"/>
</dbReference>
<dbReference type="SUPFAM" id="SSF53254">
    <property type="entry name" value="Phosphoglycerate mutase-like"/>
    <property type="match status" value="1"/>
</dbReference>
<dbReference type="Proteomes" id="UP000005801">
    <property type="component" value="Unassembled WGS sequence"/>
</dbReference>